<reference evidence="5 6" key="1">
    <citation type="journal article" date="2015" name="Genome Announc.">
        <title>Genome Sequence of 'Candidatus Thioglobus autotrophica' Strain EF1, a Chemoautotroph from the SUP05 Clade of Marine Gammaproteobacteria.</title>
        <authorList>
            <person name="Shah V."/>
            <person name="Morris R.M."/>
        </authorList>
    </citation>
    <scope>NUCLEOTIDE SEQUENCE [LARGE SCALE GENOMIC DNA]</scope>
    <source>
        <strain evidence="5 6">EF1</strain>
    </source>
</reference>
<dbReference type="Pfam" id="PF07719">
    <property type="entry name" value="TPR_2"/>
    <property type="match status" value="1"/>
</dbReference>
<protein>
    <submittedName>
        <fullName evidence="5">Uncharacterized protein</fullName>
    </submittedName>
</protein>
<accession>A0A0M3TUB1</accession>
<evidence type="ECO:0000256" key="2">
    <source>
        <dbReference type="ARBA" id="ARBA00022803"/>
    </source>
</evidence>
<dbReference type="SMART" id="SM00028">
    <property type="entry name" value="TPR"/>
    <property type="match status" value="2"/>
</dbReference>
<evidence type="ECO:0000313" key="6">
    <source>
        <dbReference type="Proteomes" id="UP000058020"/>
    </source>
</evidence>
<dbReference type="InterPro" id="IPR019734">
    <property type="entry name" value="TPR_rpt"/>
</dbReference>
<sequence>MDKKMKSKKLITLLLFCITALNYPALAKLPDSSKILQQVGQIMQDNKFKESEQKLKNIIANSPSKQAYVELANLYIGQNKNQEAIGYYQEAALLEPTDPKVFTSMSVAYLHLGFYEASKAMAQQALALKPTLEHASKIVEYIDKKQAVLARAAKAGKTN</sequence>
<evidence type="ECO:0000256" key="4">
    <source>
        <dbReference type="SAM" id="SignalP"/>
    </source>
</evidence>
<keyword evidence="1" id="KW-0677">Repeat</keyword>
<evidence type="ECO:0000256" key="1">
    <source>
        <dbReference type="ARBA" id="ARBA00022737"/>
    </source>
</evidence>
<dbReference type="InterPro" id="IPR013105">
    <property type="entry name" value="TPR_2"/>
</dbReference>
<keyword evidence="4" id="KW-0732">Signal</keyword>
<feature type="signal peptide" evidence="4">
    <location>
        <begin position="1"/>
        <end position="27"/>
    </location>
</feature>
<dbReference type="PROSITE" id="PS50005">
    <property type="entry name" value="TPR"/>
    <property type="match status" value="1"/>
</dbReference>
<dbReference type="AlphaFoldDB" id="A0A0M3TUB1"/>
<keyword evidence="6" id="KW-1185">Reference proteome</keyword>
<feature type="chain" id="PRO_5005789946" evidence="4">
    <location>
        <begin position="28"/>
        <end position="159"/>
    </location>
</feature>
<evidence type="ECO:0000256" key="3">
    <source>
        <dbReference type="PROSITE-ProRule" id="PRU00339"/>
    </source>
</evidence>
<name>A0A0M3TUB1_9GAMM</name>
<organism evidence="5 6">
    <name type="scientific">Candidatus Thioglobus autotrophicus</name>
    <dbReference type="NCBI Taxonomy" id="1705394"/>
    <lineage>
        <taxon>Bacteria</taxon>
        <taxon>Pseudomonadati</taxon>
        <taxon>Pseudomonadota</taxon>
        <taxon>Gammaproteobacteria</taxon>
        <taxon>Candidatus Pseudothioglobaceae</taxon>
        <taxon>Candidatus Thioglobus</taxon>
    </lineage>
</organism>
<dbReference type="Proteomes" id="UP000058020">
    <property type="component" value="Chromosome"/>
</dbReference>
<evidence type="ECO:0000313" key="5">
    <source>
        <dbReference type="EMBL" id="ALE52941.1"/>
    </source>
</evidence>
<dbReference type="EMBL" id="CP010552">
    <property type="protein sequence ID" value="ALE52941.1"/>
    <property type="molecule type" value="Genomic_DNA"/>
</dbReference>
<keyword evidence="2 3" id="KW-0802">TPR repeat</keyword>
<dbReference type="InterPro" id="IPR011990">
    <property type="entry name" value="TPR-like_helical_dom_sf"/>
</dbReference>
<gene>
    <name evidence="5" type="ORF">SP60_06865</name>
</gene>
<dbReference type="STRING" id="1705394.SP60_06865"/>
<proteinExistence type="predicted"/>
<dbReference type="SUPFAM" id="SSF48452">
    <property type="entry name" value="TPR-like"/>
    <property type="match status" value="1"/>
</dbReference>
<dbReference type="KEGG" id="tho:SP60_06865"/>
<feature type="repeat" description="TPR" evidence="3">
    <location>
        <begin position="65"/>
        <end position="98"/>
    </location>
</feature>
<dbReference type="Gene3D" id="1.25.40.10">
    <property type="entry name" value="Tetratricopeptide repeat domain"/>
    <property type="match status" value="1"/>
</dbReference>